<comment type="caution">
    <text evidence="2">The sequence shown here is derived from an EMBL/GenBank/DDBJ whole genome shotgun (WGS) entry which is preliminary data.</text>
</comment>
<dbReference type="AlphaFoldDB" id="A0A916N7C1"/>
<dbReference type="Gene3D" id="3.40.50.2000">
    <property type="entry name" value="Glycogen Phosphorylase B"/>
    <property type="match status" value="2"/>
</dbReference>
<dbReference type="PANTHER" id="PTHR22916">
    <property type="entry name" value="GLYCOSYLTRANSFERASE"/>
    <property type="match status" value="1"/>
</dbReference>
<dbReference type="Pfam" id="PF13692">
    <property type="entry name" value="Glyco_trans_1_4"/>
    <property type="match status" value="1"/>
</dbReference>
<evidence type="ECO:0000259" key="1">
    <source>
        <dbReference type="Pfam" id="PF00535"/>
    </source>
</evidence>
<keyword evidence="2" id="KW-0808">Transferase</keyword>
<evidence type="ECO:0000313" key="2">
    <source>
        <dbReference type="EMBL" id="CAG5007983.1"/>
    </source>
</evidence>
<dbReference type="RefSeq" id="WP_215240571.1">
    <property type="nucleotide sequence ID" value="NZ_CAJRAF010000002.1"/>
</dbReference>
<gene>
    <name evidence="2" type="primary">mshA_10</name>
    <name evidence="2" type="ORF">DYBT9275_04169</name>
</gene>
<keyword evidence="3" id="KW-1185">Reference proteome</keyword>
<dbReference type="Pfam" id="PF00535">
    <property type="entry name" value="Glycos_transf_2"/>
    <property type="match status" value="1"/>
</dbReference>
<accession>A0A916N7C1</accession>
<dbReference type="GO" id="GO:0102710">
    <property type="term" value="F:D-inositol-3-phosphate glycosyltransferase activity"/>
    <property type="evidence" value="ECO:0007669"/>
    <property type="project" value="UniProtKB-EC"/>
</dbReference>
<dbReference type="EMBL" id="CAJRAF010000002">
    <property type="protein sequence ID" value="CAG5007983.1"/>
    <property type="molecule type" value="Genomic_DNA"/>
</dbReference>
<dbReference type="InterPro" id="IPR001173">
    <property type="entry name" value="Glyco_trans_2-like"/>
</dbReference>
<organism evidence="2 3">
    <name type="scientific">Dyadobacter helix</name>
    <dbReference type="NCBI Taxonomy" id="2822344"/>
    <lineage>
        <taxon>Bacteria</taxon>
        <taxon>Pseudomonadati</taxon>
        <taxon>Bacteroidota</taxon>
        <taxon>Cytophagia</taxon>
        <taxon>Cytophagales</taxon>
        <taxon>Spirosomataceae</taxon>
        <taxon>Dyadobacter</taxon>
    </lineage>
</organism>
<dbReference type="SUPFAM" id="SSF53756">
    <property type="entry name" value="UDP-Glycosyltransferase/glycogen phosphorylase"/>
    <property type="match status" value="1"/>
</dbReference>
<proteinExistence type="predicted"/>
<dbReference type="PANTHER" id="PTHR22916:SF3">
    <property type="entry name" value="UDP-GLCNAC:BETAGAL BETA-1,3-N-ACETYLGLUCOSAMINYLTRANSFERASE-LIKE PROTEIN 1"/>
    <property type="match status" value="1"/>
</dbReference>
<dbReference type="Gene3D" id="3.90.550.10">
    <property type="entry name" value="Spore Coat Polysaccharide Biosynthesis Protein SpsA, Chain A"/>
    <property type="match status" value="1"/>
</dbReference>
<evidence type="ECO:0000313" key="3">
    <source>
        <dbReference type="Proteomes" id="UP000680038"/>
    </source>
</evidence>
<protein>
    <submittedName>
        <fullName evidence="2">D-inositol-3-phosphate glycosyltransferase</fullName>
        <ecNumber evidence="2">2.4.1.250</ecNumber>
    </submittedName>
</protein>
<dbReference type="InterPro" id="IPR029044">
    <property type="entry name" value="Nucleotide-diphossugar_trans"/>
</dbReference>
<sequence length="658" mass="76151">MDKVVIPKVTVLMPVYNAQAFLNKAMESILCQTFTNFEFLIINDGSTDNSENIIQSYSDPRISYYRNEKNEGIIGTLNKGISLAKGKYIARMDADDISLPERLMRQTSFLDDNPVYALVATQISLIDSEGHSAGEWKDDLITGSDQIKRKMPFTNCIAHPSVMIKTEIINHYKYNTKQRNNEDYDLWLRLLSDGYRIAKLSERLLLYRQTDFSITAKANKALAFDNKMLSVKYNYLKYRLFNLRINKFDLIVFFFLIQHLKIVFKRKFSSYIRDFPKIPSLLFFHYRIRKIAPSTSLFCFFPSYHTGGAEQVHADIMSVISQRIHRKEVVIFFTNYSQEQTFKNQFWKIAQCFEVVSFNRSIYRNSLIKSILKIIEKSENPILFGSNSPIFYEIIPQIKKKTKNIDLTHAFSYDQKNGVEKISLSCINVIHKRIVINPVLITEYENLFNTVGLNWSQWKDRYQVIPNKISYTWWDLSEKNYNSESLNVIFVGRNSYEKRIELIGKIASQMCDKSVKFTLVGAGLDKSVNPEFHKYLTFAGEITDKPTLASYYKKSHVVLITSSREGFPLALMEGMAHGAVALTTDVGGISYHVHHQQNGFLVPSQDDTIVVEQCIKYLNILLENPLLKIELGRQAQREVYKSFSPEVFNQAWDAVLLE</sequence>
<dbReference type="EC" id="2.4.1.250" evidence="2"/>
<keyword evidence="2" id="KW-0328">Glycosyltransferase</keyword>
<name>A0A916N7C1_9BACT</name>
<reference evidence="2" key="1">
    <citation type="submission" date="2021-04" db="EMBL/GenBank/DDBJ databases">
        <authorList>
            <person name="Rodrigo-Torres L."/>
            <person name="Arahal R. D."/>
            <person name="Lucena T."/>
        </authorList>
    </citation>
    <scope>NUCLEOTIDE SEQUENCE</scope>
    <source>
        <strain evidence="2">CECT 9275</strain>
    </source>
</reference>
<dbReference type="SUPFAM" id="SSF53448">
    <property type="entry name" value="Nucleotide-diphospho-sugar transferases"/>
    <property type="match status" value="1"/>
</dbReference>
<feature type="domain" description="Glycosyltransferase 2-like" evidence="1">
    <location>
        <begin position="10"/>
        <end position="133"/>
    </location>
</feature>
<dbReference type="CDD" id="cd03801">
    <property type="entry name" value="GT4_PimA-like"/>
    <property type="match status" value="1"/>
</dbReference>
<dbReference type="Proteomes" id="UP000680038">
    <property type="component" value="Unassembled WGS sequence"/>
</dbReference>